<organism evidence="2 3">
    <name type="scientific">Paramuricea clavata</name>
    <name type="common">Red gorgonian</name>
    <name type="synonym">Violescent sea-whip</name>
    <dbReference type="NCBI Taxonomy" id="317549"/>
    <lineage>
        <taxon>Eukaryota</taxon>
        <taxon>Metazoa</taxon>
        <taxon>Cnidaria</taxon>
        <taxon>Anthozoa</taxon>
        <taxon>Octocorallia</taxon>
        <taxon>Malacalcyonacea</taxon>
        <taxon>Plexauridae</taxon>
        <taxon>Paramuricea</taxon>
    </lineage>
</organism>
<dbReference type="AlphaFoldDB" id="A0A6S7GPM0"/>
<evidence type="ECO:0000313" key="2">
    <source>
        <dbReference type="EMBL" id="CAB3986590.1"/>
    </source>
</evidence>
<name>A0A6S7GPM0_PARCT</name>
<reference evidence="2" key="1">
    <citation type="submission" date="2020-04" db="EMBL/GenBank/DDBJ databases">
        <authorList>
            <person name="Alioto T."/>
            <person name="Alioto T."/>
            <person name="Gomez Garrido J."/>
        </authorList>
    </citation>
    <scope>NUCLEOTIDE SEQUENCE</scope>
    <source>
        <strain evidence="2">A484AB</strain>
    </source>
</reference>
<feature type="region of interest" description="Disordered" evidence="1">
    <location>
        <begin position="77"/>
        <end position="104"/>
    </location>
</feature>
<dbReference type="PROSITE" id="PS50157">
    <property type="entry name" value="ZINC_FINGER_C2H2_2"/>
    <property type="match status" value="1"/>
</dbReference>
<dbReference type="InterPro" id="IPR013087">
    <property type="entry name" value="Znf_C2H2_type"/>
</dbReference>
<sequence>MDVTCFKCGKGIHVPDATRATRKLALHLRSCHTITGPNEQLVCRQNGCQRTFNIMNSFLSHIRNQHLNQKLHAEHHGIEQHQPHHNDPMEMESGNSSDDDPVDEDASNYMETFSVANLKKLAFSMIMRLKCSAAVPFSAIENVMCTSKVMFQNTLGALKHNMLHVFQTHGVDTNPADIQELCTTFSCFENYLPLLSVIYIDYCNNI</sequence>
<dbReference type="EMBL" id="CACRXK020001039">
    <property type="protein sequence ID" value="CAB3986590.1"/>
    <property type="molecule type" value="Genomic_DNA"/>
</dbReference>
<keyword evidence="3" id="KW-1185">Reference proteome</keyword>
<evidence type="ECO:0000313" key="3">
    <source>
        <dbReference type="Proteomes" id="UP001152795"/>
    </source>
</evidence>
<protein>
    <submittedName>
        <fullName evidence="2">Uncharacterized protein LOC110990636</fullName>
    </submittedName>
</protein>
<proteinExistence type="predicted"/>
<gene>
    <name evidence="2" type="ORF">PACLA_8A024687</name>
</gene>
<comment type="caution">
    <text evidence="2">The sequence shown here is derived from an EMBL/GenBank/DDBJ whole genome shotgun (WGS) entry which is preliminary data.</text>
</comment>
<feature type="compositionally biased region" description="Basic and acidic residues" evidence="1">
    <location>
        <begin position="77"/>
        <end position="88"/>
    </location>
</feature>
<evidence type="ECO:0000256" key="1">
    <source>
        <dbReference type="SAM" id="MobiDB-lite"/>
    </source>
</evidence>
<dbReference type="Proteomes" id="UP001152795">
    <property type="component" value="Unassembled WGS sequence"/>
</dbReference>
<accession>A0A6S7GPM0</accession>
<dbReference type="SMART" id="SM00355">
    <property type="entry name" value="ZnF_C2H2"/>
    <property type="match status" value="2"/>
</dbReference>
<dbReference type="PROSITE" id="PS00028">
    <property type="entry name" value="ZINC_FINGER_C2H2_1"/>
    <property type="match status" value="1"/>
</dbReference>